<dbReference type="Pfam" id="PF06041">
    <property type="entry name" value="DUF924"/>
    <property type="match status" value="1"/>
</dbReference>
<dbReference type="InterPro" id="IPR011990">
    <property type="entry name" value="TPR-like_helical_dom_sf"/>
</dbReference>
<dbReference type="Proteomes" id="UP001595756">
    <property type="component" value="Unassembled WGS sequence"/>
</dbReference>
<accession>A0ABV8S3J3</accession>
<dbReference type="Gene3D" id="1.25.40.10">
    <property type="entry name" value="Tetratricopeptide repeat domain"/>
    <property type="match status" value="1"/>
</dbReference>
<name>A0ABV8S3J3_9BURK</name>
<evidence type="ECO:0000313" key="2">
    <source>
        <dbReference type="Proteomes" id="UP001595756"/>
    </source>
</evidence>
<reference evidence="2" key="1">
    <citation type="journal article" date="2019" name="Int. J. Syst. Evol. Microbiol.">
        <title>The Global Catalogue of Microorganisms (GCM) 10K type strain sequencing project: providing services to taxonomists for standard genome sequencing and annotation.</title>
        <authorList>
            <consortium name="The Broad Institute Genomics Platform"/>
            <consortium name="The Broad Institute Genome Sequencing Center for Infectious Disease"/>
            <person name="Wu L."/>
            <person name="Ma J."/>
        </authorList>
    </citation>
    <scope>NUCLEOTIDE SEQUENCE [LARGE SCALE GENOMIC DNA]</scope>
    <source>
        <strain evidence="2">CGMCC 1.19029</strain>
    </source>
</reference>
<evidence type="ECO:0000313" key="1">
    <source>
        <dbReference type="EMBL" id="MFC4299111.1"/>
    </source>
</evidence>
<dbReference type="RefSeq" id="WP_376813668.1">
    <property type="nucleotide sequence ID" value="NZ_JBHSDY010000010.1"/>
</dbReference>
<dbReference type="Gene3D" id="1.20.58.320">
    <property type="entry name" value="TPR-like"/>
    <property type="match status" value="1"/>
</dbReference>
<keyword evidence="2" id="KW-1185">Reference proteome</keyword>
<sequence>MSPATAPTAPVSADTARAVLSFWREAGPRHWFSKDAAFDDEFRERFRDAHFAAARGELEGWLDQPESALALILLLDQYPRNGFRGTGHMFATDGLALAYARRALVFLDRIEPDLRNFMCLPFMHAESLPVQEESVALYTRALPDSLSWAIEHRDIVQRFGRFPHRNGALGRDTTPEEQQFLDAGGFAG</sequence>
<protein>
    <submittedName>
        <fullName evidence="1">DUF924 family protein</fullName>
    </submittedName>
</protein>
<comment type="caution">
    <text evidence="1">The sequence shown here is derived from an EMBL/GenBank/DDBJ whole genome shotgun (WGS) entry which is preliminary data.</text>
</comment>
<organism evidence="1 2">
    <name type="scientific">Castellaniella hirudinis</name>
    <dbReference type="NCBI Taxonomy" id="1144617"/>
    <lineage>
        <taxon>Bacteria</taxon>
        <taxon>Pseudomonadati</taxon>
        <taxon>Pseudomonadota</taxon>
        <taxon>Betaproteobacteria</taxon>
        <taxon>Burkholderiales</taxon>
        <taxon>Alcaligenaceae</taxon>
        <taxon>Castellaniella</taxon>
    </lineage>
</organism>
<dbReference type="SUPFAM" id="SSF48452">
    <property type="entry name" value="TPR-like"/>
    <property type="match status" value="1"/>
</dbReference>
<dbReference type="InterPro" id="IPR010323">
    <property type="entry name" value="DUF924"/>
</dbReference>
<gene>
    <name evidence="1" type="ORF">ACFO0J_13775</name>
</gene>
<dbReference type="EMBL" id="JBHSDY010000010">
    <property type="protein sequence ID" value="MFC4299111.1"/>
    <property type="molecule type" value="Genomic_DNA"/>
</dbReference>
<proteinExistence type="predicted"/>